<dbReference type="GeneID" id="29002729"/>
<dbReference type="RefSeq" id="XP_018292490.1">
    <property type="nucleotide sequence ID" value="XM_018441823.1"/>
</dbReference>
<dbReference type="EMBL" id="KV440979">
    <property type="protein sequence ID" value="OAD74450.1"/>
    <property type="molecule type" value="Genomic_DNA"/>
</dbReference>
<name>A0A163DZR9_PHYB8</name>
<dbReference type="FunFam" id="3.40.50.620:FF:000089">
    <property type="entry name" value="Bifunctional coenzyme A synthase"/>
    <property type="match status" value="1"/>
</dbReference>
<proteinExistence type="predicted"/>
<evidence type="ECO:0000259" key="2">
    <source>
        <dbReference type="Pfam" id="PF01467"/>
    </source>
</evidence>
<evidence type="ECO:0000313" key="4">
    <source>
        <dbReference type="Proteomes" id="UP000077315"/>
    </source>
</evidence>
<accession>A0A163DZR9</accession>
<dbReference type="VEuPathDB" id="FungiDB:PHYBLDRAFT_67624"/>
<protein>
    <recommendedName>
        <fullName evidence="2">Cytidyltransferase-like domain-containing protein</fullName>
    </recommendedName>
</protein>
<dbReference type="InterPro" id="IPR014729">
    <property type="entry name" value="Rossmann-like_a/b/a_fold"/>
</dbReference>
<dbReference type="SUPFAM" id="SSF52374">
    <property type="entry name" value="Nucleotidylyl transferase"/>
    <property type="match status" value="1"/>
</dbReference>
<dbReference type="Gene3D" id="3.40.50.620">
    <property type="entry name" value="HUPs"/>
    <property type="match status" value="1"/>
</dbReference>
<dbReference type="AlphaFoldDB" id="A0A163DZR9"/>
<dbReference type="NCBIfam" id="NF001985">
    <property type="entry name" value="PRK00777.1"/>
    <property type="match status" value="1"/>
</dbReference>
<sequence length="362" mass="40379">MLCLYLTIDNLESLSASNQTNIKTASLEAIEHSTDLCVLVSFSHPIATVDTHWNDIQSLLGNIYVVQLQVAYANQQPLMECNVLFESWCGYQMAFEPNLSRVLVSPQYASCIEEWNSSRANAGLGLFEIQILDTTAVTNTSTTIRSTPTITTVGNNSLNINKEPNAVSHHLSPNQQQRDHTVAVVKENKEEDKKQQQRQQEQVHPFSRVALGGTFDHIHAGHKILLTMAALLTNKSIVVGVTDDSMLQSKKHRQFIQPTEKRIGSVERYLHSVRRNVEPYVVPICDPFGPTITDPAIDALVCSKETLQGGEAVNRERQKRNMDPIELRVIDVISPNSTSIGSQDMSALKISSSWIRQYLATK</sequence>
<reference evidence="4" key="1">
    <citation type="submission" date="2015-06" db="EMBL/GenBank/DDBJ databases">
        <title>Expansion of signal transduction pathways in fungi by whole-genome duplication.</title>
        <authorList>
            <consortium name="DOE Joint Genome Institute"/>
            <person name="Corrochano L.M."/>
            <person name="Kuo A."/>
            <person name="Marcet-Houben M."/>
            <person name="Polaino S."/>
            <person name="Salamov A."/>
            <person name="Villalobos J.M."/>
            <person name="Alvarez M.I."/>
            <person name="Avalos J."/>
            <person name="Benito E.P."/>
            <person name="Benoit I."/>
            <person name="Burger G."/>
            <person name="Camino L.P."/>
            <person name="Canovas D."/>
            <person name="Cerda-Olmedo E."/>
            <person name="Cheng J.-F."/>
            <person name="Dominguez A."/>
            <person name="Elias M."/>
            <person name="Eslava A.P."/>
            <person name="Glaser F."/>
            <person name="Grimwood J."/>
            <person name="Gutierrez G."/>
            <person name="Heitman J."/>
            <person name="Henrissat B."/>
            <person name="Iturriaga E.A."/>
            <person name="Lang B.F."/>
            <person name="Lavin J.L."/>
            <person name="Lee S."/>
            <person name="Li W."/>
            <person name="Lindquist E."/>
            <person name="Lopez-Garcia S."/>
            <person name="Luque E.M."/>
            <person name="Marcos A.T."/>
            <person name="Martin J."/>
            <person name="McCluskey K."/>
            <person name="Medina H.R."/>
            <person name="Miralles-Duran A."/>
            <person name="Miyazaki A."/>
            <person name="Munoz-Torres E."/>
            <person name="Oguiza J.A."/>
            <person name="Ohm R."/>
            <person name="Olmedo M."/>
            <person name="Orejas M."/>
            <person name="Ortiz-Castellanos L."/>
            <person name="Pisabarro A.G."/>
            <person name="Rodriguez-Romero J."/>
            <person name="Ruiz-Herrera J."/>
            <person name="Ruiz-Vazquez R."/>
            <person name="Sanz C."/>
            <person name="Schackwitz W."/>
            <person name="Schmutz J."/>
            <person name="Shahriari M."/>
            <person name="Shelest E."/>
            <person name="Silva-Franco F."/>
            <person name="Soanes D."/>
            <person name="Syed K."/>
            <person name="Tagua V.G."/>
            <person name="Talbot N.J."/>
            <person name="Thon M."/>
            <person name="De vries R.P."/>
            <person name="Wiebenga A."/>
            <person name="Yadav J.S."/>
            <person name="Braun E.L."/>
            <person name="Baker S."/>
            <person name="Garre V."/>
            <person name="Horwitz B."/>
            <person name="Torres-Martinez S."/>
            <person name="Idnurm A."/>
            <person name="Herrera-Estrella A."/>
            <person name="Gabaldon T."/>
            <person name="Grigoriev I.V."/>
        </authorList>
    </citation>
    <scope>NUCLEOTIDE SEQUENCE [LARGE SCALE GENOMIC DNA]</scope>
    <source>
        <strain evidence="4">NRRL 1555(-)</strain>
    </source>
</reference>
<dbReference type="OrthoDB" id="330671at2759"/>
<dbReference type="Proteomes" id="UP000077315">
    <property type="component" value="Unassembled WGS sequence"/>
</dbReference>
<dbReference type="PANTHER" id="PTHR10695">
    <property type="entry name" value="DEPHOSPHO-COA KINASE-RELATED"/>
    <property type="match status" value="1"/>
</dbReference>
<feature type="domain" description="Cytidyltransferase-like" evidence="2">
    <location>
        <begin position="211"/>
        <end position="356"/>
    </location>
</feature>
<dbReference type="PANTHER" id="PTHR10695:SF46">
    <property type="entry name" value="BIFUNCTIONAL COENZYME A SYNTHASE-RELATED"/>
    <property type="match status" value="1"/>
</dbReference>
<dbReference type="CDD" id="cd02164">
    <property type="entry name" value="PPAT_CoAS"/>
    <property type="match status" value="1"/>
</dbReference>
<dbReference type="GO" id="GO:0015937">
    <property type="term" value="P:coenzyme A biosynthetic process"/>
    <property type="evidence" value="ECO:0007669"/>
    <property type="project" value="TreeGrafter"/>
</dbReference>
<dbReference type="InParanoid" id="A0A163DZR9"/>
<dbReference type="Pfam" id="PF01467">
    <property type="entry name" value="CTP_transf_like"/>
    <property type="match status" value="1"/>
</dbReference>
<dbReference type="GO" id="GO:0004140">
    <property type="term" value="F:dephospho-CoA kinase activity"/>
    <property type="evidence" value="ECO:0007669"/>
    <property type="project" value="TreeGrafter"/>
</dbReference>
<dbReference type="InterPro" id="IPR004821">
    <property type="entry name" value="Cyt_trans-like"/>
</dbReference>
<keyword evidence="4" id="KW-1185">Reference proteome</keyword>
<evidence type="ECO:0000256" key="1">
    <source>
        <dbReference type="SAM" id="MobiDB-lite"/>
    </source>
</evidence>
<dbReference type="STRING" id="763407.A0A163DZR9"/>
<gene>
    <name evidence="3" type="ORF">PHYBLDRAFT_67624</name>
</gene>
<evidence type="ECO:0000313" key="3">
    <source>
        <dbReference type="EMBL" id="OAD74450.1"/>
    </source>
</evidence>
<feature type="region of interest" description="Disordered" evidence="1">
    <location>
        <begin position="155"/>
        <end position="181"/>
    </location>
</feature>
<organism evidence="3 4">
    <name type="scientific">Phycomyces blakesleeanus (strain ATCC 8743b / DSM 1359 / FGSC 10004 / NBRC 33097 / NRRL 1555)</name>
    <dbReference type="NCBI Taxonomy" id="763407"/>
    <lineage>
        <taxon>Eukaryota</taxon>
        <taxon>Fungi</taxon>
        <taxon>Fungi incertae sedis</taxon>
        <taxon>Mucoromycota</taxon>
        <taxon>Mucoromycotina</taxon>
        <taxon>Mucoromycetes</taxon>
        <taxon>Mucorales</taxon>
        <taxon>Phycomycetaceae</taxon>
        <taxon>Phycomyces</taxon>
    </lineage>
</organism>